<comment type="caution">
    <text evidence="1">The sequence shown here is derived from an EMBL/GenBank/DDBJ whole genome shotgun (WGS) entry which is preliminary data.</text>
</comment>
<name>A0A4Z2HAS9_9TELE</name>
<evidence type="ECO:0000313" key="1">
    <source>
        <dbReference type="EMBL" id="TNN62919.1"/>
    </source>
</evidence>
<protein>
    <submittedName>
        <fullName evidence="1">Uncharacterized protein</fullName>
    </submittedName>
</protein>
<accession>A0A4Z2HAS9</accession>
<dbReference type="EMBL" id="SRLO01000284">
    <property type="protein sequence ID" value="TNN62919.1"/>
    <property type="molecule type" value="Genomic_DNA"/>
</dbReference>
<sequence>MCDSVFSGHPPKDPRAVGQVAPSRHLVIIEPYRCDTAKCEAVCGRYANGCFANGLFGVGERAIKKVIPIELCLMQIGPFPIGY</sequence>
<gene>
    <name evidence="1" type="ORF">EYF80_026871</name>
</gene>
<organism evidence="1 2">
    <name type="scientific">Liparis tanakae</name>
    <name type="common">Tanaka's snailfish</name>
    <dbReference type="NCBI Taxonomy" id="230148"/>
    <lineage>
        <taxon>Eukaryota</taxon>
        <taxon>Metazoa</taxon>
        <taxon>Chordata</taxon>
        <taxon>Craniata</taxon>
        <taxon>Vertebrata</taxon>
        <taxon>Euteleostomi</taxon>
        <taxon>Actinopterygii</taxon>
        <taxon>Neopterygii</taxon>
        <taxon>Teleostei</taxon>
        <taxon>Neoteleostei</taxon>
        <taxon>Acanthomorphata</taxon>
        <taxon>Eupercaria</taxon>
        <taxon>Perciformes</taxon>
        <taxon>Cottioidei</taxon>
        <taxon>Cottales</taxon>
        <taxon>Liparidae</taxon>
        <taxon>Liparis</taxon>
    </lineage>
</organism>
<dbReference type="Proteomes" id="UP000314294">
    <property type="component" value="Unassembled WGS sequence"/>
</dbReference>
<evidence type="ECO:0000313" key="2">
    <source>
        <dbReference type="Proteomes" id="UP000314294"/>
    </source>
</evidence>
<proteinExistence type="predicted"/>
<keyword evidence="2" id="KW-1185">Reference proteome</keyword>
<reference evidence="1 2" key="1">
    <citation type="submission" date="2019-03" db="EMBL/GenBank/DDBJ databases">
        <title>First draft genome of Liparis tanakae, snailfish: a comprehensive survey of snailfish specific genes.</title>
        <authorList>
            <person name="Kim W."/>
            <person name="Song I."/>
            <person name="Jeong J.-H."/>
            <person name="Kim D."/>
            <person name="Kim S."/>
            <person name="Ryu S."/>
            <person name="Song J.Y."/>
            <person name="Lee S.K."/>
        </authorList>
    </citation>
    <scope>NUCLEOTIDE SEQUENCE [LARGE SCALE GENOMIC DNA]</scope>
    <source>
        <tissue evidence="1">Muscle</tissue>
    </source>
</reference>
<dbReference type="AlphaFoldDB" id="A0A4Z2HAS9"/>